<feature type="signal peptide" evidence="2">
    <location>
        <begin position="1"/>
        <end position="25"/>
    </location>
</feature>
<keyword evidence="2" id="KW-0732">Signal</keyword>
<dbReference type="Gene3D" id="2.40.160.10">
    <property type="entry name" value="Porin"/>
    <property type="match status" value="1"/>
</dbReference>
<accession>A0ABQ2LGK1</accession>
<name>A0ABQ2LGK1_9PROT</name>
<evidence type="ECO:0000313" key="3">
    <source>
        <dbReference type="EMBL" id="GGO17471.1"/>
    </source>
</evidence>
<keyword evidence="4" id="KW-1185">Reference proteome</keyword>
<proteinExistence type="predicted"/>
<evidence type="ECO:0000256" key="2">
    <source>
        <dbReference type="SAM" id="SignalP"/>
    </source>
</evidence>
<feature type="chain" id="PRO_5045517316" evidence="2">
    <location>
        <begin position="26"/>
        <end position="430"/>
    </location>
</feature>
<evidence type="ECO:0000256" key="1">
    <source>
        <dbReference type="SAM" id="Coils"/>
    </source>
</evidence>
<dbReference type="InterPro" id="IPR010870">
    <property type="entry name" value="Porin_O/P"/>
</dbReference>
<evidence type="ECO:0000313" key="4">
    <source>
        <dbReference type="Proteomes" id="UP000602381"/>
    </source>
</evidence>
<dbReference type="RefSeq" id="WP_150006381.1">
    <property type="nucleotide sequence ID" value="NZ_BMOV01000017.1"/>
</dbReference>
<dbReference type="SUPFAM" id="SSF56935">
    <property type="entry name" value="Porins"/>
    <property type="match status" value="1"/>
</dbReference>
<feature type="coiled-coil region" evidence="1">
    <location>
        <begin position="24"/>
        <end position="51"/>
    </location>
</feature>
<dbReference type="Pfam" id="PF07396">
    <property type="entry name" value="Porin_O_P"/>
    <property type="match status" value="1"/>
</dbReference>
<organism evidence="3 4">
    <name type="scientific">Iodidimonas muriae</name>
    <dbReference type="NCBI Taxonomy" id="261467"/>
    <lineage>
        <taxon>Bacteria</taxon>
        <taxon>Pseudomonadati</taxon>
        <taxon>Pseudomonadota</taxon>
        <taxon>Alphaproteobacteria</taxon>
        <taxon>Iodidimonadales</taxon>
        <taxon>Iodidimonadaceae</taxon>
        <taxon>Iodidimonas</taxon>
    </lineage>
</organism>
<protein>
    <submittedName>
        <fullName evidence="3">Porin</fullName>
    </submittedName>
</protein>
<dbReference type="EMBL" id="BMOV01000017">
    <property type="protein sequence ID" value="GGO17471.1"/>
    <property type="molecule type" value="Genomic_DNA"/>
</dbReference>
<keyword evidence="1" id="KW-0175">Coiled coil</keyword>
<gene>
    <name evidence="3" type="primary">oprO</name>
    <name evidence="3" type="ORF">GCM10007972_27580</name>
</gene>
<dbReference type="Proteomes" id="UP000602381">
    <property type="component" value="Unassembled WGS sequence"/>
</dbReference>
<comment type="caution">
    <text evidence="3">The sequence shown here is derived from an EMBL/GenBank/DDBJ whole genome shotgun (WGS) entry which is preliminary data.</text>
</comment>
<sequence>MKTQFNRGVYLFLLPTLASPLAAIAATDVSARDLEQRIRILEEKLETSKKGGVTASTNGRSLTFNGDDFSFQVGGRLQLDAAAYDAEQDGNEFGNGTRVRRLFLDVRGSVYEHWNYRFQYDFARPGGSDTSARGIRDAWIQYTGFSPAITVGQFKEPFGLEHLASSLHTTFIERGLTNAFTPDRRIGIGLSDNGQHWTYAVGAFGETAEGDVASEGNEGWDITGRVTYTPVNGDGKVVHLGLAGRQHTPEDSTNSLRFRERPESNVTDVRLIDTSTLNDVEDIQFLGLEAAAVFGPLSLQGERVDTQVSRDSGADDLDLSAWYAYASLFLTGESRPYKNGVFDRIKPKSTVGKGGIGAWEVALRYSEADLTDGSVIGGEEENLTLGVNWYATQNIRFAANYIKVLELDRPGSQYDDEKLDSVVLRAQIDF</sequence>
<dbReference type="InterPro" id="IPR023614">
    <property type="entry name" value="Porin_dom_sf"/>
</dbReference>
<reference evidence="4" key="1">
    <citation type="journal article" date="2019" name="Int. J. Syst. Evol. Microbiol.">
        <title>The Global Catalogue of Microorganisms (GCM) 10K type strain sequencing project: providing services to taxonomists for standard genome sequencing and annotation.</title>
        <authorList>
            <consortium name="The Broad Institute Genomics Platform"/>
            <consortium name="The Broad Institute Genome Sequencing Center for Infectious Disease"/>
            <person name="Wu L."/>
            <person name="Ma J."/>
        </authorList>
    </citation>
    <scope>NUCLEOTIDE SEQUENCE [LARGE SCALE GENOMIC DNA]</scope>
    <source>
        <strain evidence="4">JCM 17843</strain>
    </source>
</reference>